<evidence type="ECO:0000313" key="4">
    <source>
        <dbReference type="EMBL" id="QWB27207.1"/>
    </source>
</evidence>
<evidence type="ECO:0000256" key="2">
    <source>
        <dbReference type="SAM" id="SignalP"/>
    </source>
</evidence>
<dbReference type="SUPFAM" id="SSF50370">
    <property type="entry name" value="Ricin B-like lectins"/>
    <property type="match status" value="1"/>
</dbReference>
<keyword evidence="2" id="KW-0732">Signal</keyword>
<evidence type="ECO:0000313" key="5">
    <source>
        <dbReference type="Proteomes" id="UP000679629"/>
    </source>
</evidence>
<evidence type="ECO:0000259" key="3">
    <source>
        <dbReference type="Pfam" id="PF00652"/>
    </source>
</evidence>
<dbReference type="Pfam" id="PF00652">
    <property type="entry name" value="Ricin_B_lectin"/>
    <property type="match status" value="1"/>
</dbReference>
<dbReference type="Gene3D" id="2.80.10.50">
    <property type="match status" value="1"/>
</dbReference>
<accession>A0ABX8G1X8</accession>
<dbReference type="EMBL" id="CP075896">
    <property type="protein sequence ID" value="QWB27207.1"/>
    <property type="molecule type" value="Genomic_DNA"/>
</dbReference>
<name>A0ABX8G1X8_9ACTN</name>
<feature type="compositionally biased region" description="Low complexity" evidence="1">
    <location>
        <begin position="45"/>
        <end position="56"/>
    </location>
</feature>
<dbReference type="InterPro" id="IPR035992">
    <property type="entry name" value="Ricin_B-like_lectins"/>
</dbReference>
<organism evidence="4 5">
    <name type="scientific">Streptomyces koelreuteriae</name>
    <dbReference type="NCBI Taxonomy" id="2838015"/>
    <lineage>
        <taxon>Bacteria</taxon>
        <taxon>Bacillati</taxon>
        <taxon>Actinomycetota</taxon>
        <taxon>Actinomycetes</taxon>
        <taxon>Kitasatosporales</taxon>
        <taxon>Streptomycetaceae</taxon>
        <taxon>Streptomyces</taxon>
    </lineage>
</organism>
<feature type="region of interest" description="Disordered" evidence="1">
    <location>
        <begin position="37"/>
        <end position="61"/>
    </location>
</feature>
<protein>
    <submittedName>
        <fullName evidence="4">RICIN domain-containing protein</fullName>
    </submittedName>
</protein>
<evidence type="ECO:0000256" key="1">
    <source>
        <dbReference type="SAM" id="MobiDB-lite"/>
    </source>
</evidence>
<dbReference type="PROSITE" id="PS50231">
    <property type="entry name" value="RICIN_B_LECTIN"/>
    <property type="match status" value="1"/>
</dbReference>
<keyword evidence="5" id="KW-1185">Reference proteome</keyword>
<sequence length="428" mass="46193">MARNKHKATRMAAIPVAMAVAAALGWAAVGMPGWASEEQAEKKAPPAAAVTTPPVACDQQDSSNKGWYQPVYVHRAGKDPAAGVKSVRHIMWSADQIFEASAKRFGQGDSRRLRFVQDKDCQIDVMSVAVDGLPGRPSFPQARMKAEAAVAAEIRKAPAAVKKRFKRTRPVYFFDTKPRGCGVATTPKARLRSSMFRGRAAVSWGCATVPAVTHEMVHQFGVSHCDNKRDQGGDPICRGYDRSPRCSDLMANVFLDCAKDEFSYFRPRPESGSMLAKRPGYNLANSPYLIKDQPAPALEMRLAGKRGGVCLGSGEGDSVVQQDCGSGDKQVWSRAIGKDGYLTVALKGTDKCLTAPSGKSKTALTTCEAGDKRQEWWMPSGRGNGADVYQLVNRETRKPLRIEGKGEGASVAPSGRGPAAGFRMLLTK</sequence>
<dbReference type="RefSeq" id="WP_215122996.1">
    <property type="nucleotide sequence ID" value="NZ_CP075896.1"/>
</dbReference>
<feature type="chain" id="PRO_5045541299" evidence="2">
    <location>
        <begin position="28"/>
        <end position="428"/>
    </location>
</feature>
<dbReference type="InterPro" id="IPR000772">
    <property type="entry name" value="Ricin_B_lectin"/>
</dbReference>
<gene>
    <name evidence="4" type="ORF">KJK29_33995</name>
</gene>
<reference evidence="5" key="1">
    <citation type="submission" date="2021-05" db="EMBL/GenBank/DDBJ databases">
        <title>Direct Submission.</title>
        <authorList>
            <person name="Li K."/>
            <person name="Gao J."/>
        </authorList>
    </citation>
    <scope>NUCLEOTIDE SEQUENCE [LARGE SCALE GENOMIC DNA]</scope>
    <source>
        <strain evidence="5">MG62</strain>
    </source>
</reference>
<proteinExistence type="predicted"/>
<feature type="domain" description="Ricin B lectin" evidence="3">
    <location>
        <begin position="301"/>
        <end position="381"/>
    </location>
</feature>
<feature type="signal peptide" evidence="2">
    <location>
        <begin position="1"/>
        <end position="27"/>
    </location>
</feature>
<dbReference type="Proteomes" id="UP000679629">
    <property type="component" value="Chromosome"/>
</dbReference>